<dbReference type="Pfam" id="PF19077">
    <property type="entry name" value="Big_13"/>
    <property type="match status" value="4"/>
</dbReference>
<dbReference type="InterPro" id="IPR008964">
    <property type="entry name" value="Invasin/intimin_cell_adhesion"/>
</dbReference>
<organism evidence="6 7">
    <name type="scientific">Pararcticibacter amylolyticus</name>
    <dbReference type="NCBI Taxonomy" id="2173175"/>
    <lineage>
        <taxon>Bacteria</taxon>
        <taxon>Pseudomonadati</taxon>
        <taxon>Bacteroidota</taxon>
        <taxon>Sphingobacteriia</taxon>
        <taxon>Sphingobacteriales</taxon>
        <taxon>Sphingobacteriaceae</taxon>
        <taxon>Pararcticibacter</taxon>
    </lineage>
</organism>
<dbReference type="InterPro" id="IPR051553">
    <property type="entry name" value="Ran_GTPase-activating"/>
</dbReference>
<dbReference type="PANTHER" id="PTHR45982:SF1">
    <property type="entry name" value="REGULATOR OF CHROMOSOME CONDENSATION"/>
    <property type="match status" value="1"/>
</dbReference>
<dbReference type="InterPro" id="IPR000408">
    <property type="entry name" value="Reg_chr_condens"/>
</dbReference>
<dbReference type="SUPFAM" id="SSF49373">
    <property type="entry name" value="Invasin/intimin cell-adhesion fragments"/>
    <property type="match status" value="1"/>
</dbReference>
<dbReference type="NCBIfam" id="NF033510">
    <property type="entry name" value="Ca_tandemer"/>
    <property type="match status" value="4"/>
</dbReference>
<evidence type="ECO:0000256" key="1">
    <source>
        <dbReference type="ARBA" id="ARBA00022658"/>
    </source>
</evidence>
<evidence type="ECO:0000259" key="4">
    <source>
        <dbReference type="Pfam" id="PF19077"/>
    </source>
</evidence>
<dbReference type="Gene3D" id="2.60.40.10">
    <property type="entry name" value="Immunoglobulins"/>
    <property type="match status" value="4"/>
</dbReference>
<dbReference type="InterPro" id="IPR058923">
    <property type="entry name" value="RCC1-like_dom"/>
</dbReference>
<feature type="region of interest" description="Disordered" evidence="3">
    <location>
        <begin position="2546"/>
        <end position="2573"/>
    </location>
</feature>
<keyword evidence="7" id="KW-1185">Reference proteome</keyword>
<proteinExistence type="predicted"/>
<dbReference type="Gene3D" id="2.60.40.1080">
    <property type="match status" value="1"/>
</dbReference>
<dbReference type="Pfam" id="PF25390">
    <property type="entry name" value="WD40_RLD"/>
    <property type="match status" value="1"/>
</dbReference>
<dbReference type="InterPro" id="IPR009091">
    <property type="entry name" value="RCC1/BLIP-II"/>
</dbReference>
<accession>A0A2U2PDK6</accession>
<comment type="caution">
    <text evidence="6">The sequence shown here is derived from an EMBL/GenBank/DDBJ whole genome shotgun (WGS) entry which is preliminary data.</text>
</comment>
<dbReference type="Gene3D" id="2.130.10.30">
    <property type="entry name" value="Regulator of chromosome condensation 1/beta-lactamase-inhibitor protein II"/>
    <property type="match status" value="2"/>
</dbReference>
<keyword evidence="1" id="KW-0344">Guanine-nucleotide releasing factor</keyword>
<evidence type="ECO:0000256" key="2">
    <source>
        <dbReference type="ARBA" id="ARBA00022737"/>
    </source>
</evidence>
<dbReference type="GO" id="GO:0005085">
    <property type="term" value="F:guanyl-nucleotide exchange factor activity"/>
    <property type="evidence" value="ECO:0007669"/>
    <property type="project" value="TreeGrafter"/>
</dbReference>
<dbReference type="Proteomes" id="UP000245647">
    <property type="component" value="Unassembled WGS sequence"/>
</dbReference>
<reference evidence="6 7" key="1">
    <citation type="submission" date="2018-04" db="EMBL/GenBank/DDBJ databases">
        <title>Pedobacter chongqingensis sp. nov., isolated from a rottenly hemp rope.</title>
        <authorList>
            <person name="Cai Y."/>
        </authorList>
    </citation>
    <scope>NUCLEOTIDE SEQUENCE [LARGE SCALE GENOMIC DNA]</scope>
    <source>
        <strain evidence="6 7">FJ4-8</strain>
    </source>
</reference>
<feature type="domain" description="Bacterial Ig-like" evidence="4">
    <location>
        <begin position="2458"/>
        <end position="2542"/>
    </location>
</feature>
<dbReference type="GO" id="GO:0005737">
    <property type="term" value="C:cytoplasm"/>
    <property type="evidence" value="ECO:0007669"/>
    <property type="project" value="TreeGrafter"/>
</dbReference>
<keyword evidence="2" id="KW-0677">Repeat</keyword>
<evidence type="ECO:0000313" key="6">
    <source>
        <dbReference type="EMBL" id="PWG79209.1"/>
    </source>
</evidence>
<name>A0A2U2PDK6_9SPHI</name>
<evidence type="ECO:0000313" key="7">
    <source>
        <dbReference type="Proteomes" id="UP000245647"/>
    </source>
</evidence>
<feature type="region of interest" description="Disordered" evidence="3">
    <location>
        <begin position="2237"/>
        <end position="2289"/>
    </location>
</feature>
<dbReference type="PROSITE" id="PS50012">
    <property type="entry name" value="RCC1_3"/>
    <property type="match status" value="3"/>
</dbReference>
<dbReference type="EMBL" id="QEAS01000016">
    <property type="protein sequence ID" value="PWG79209.1"/>
    <property type="molecule type" value="Genomic_DNA"/>
</dbReference>
<feature type="domain" description="RCC1-like" evidence="5">
    <location>
        <begin position="44"/>
        <end position="327"/>
    </location>
</feature>
<protein>
    <submittedName>
        <fullName evidence="6">Uncharacterized protein</fullName>
    </submittedName>
</protein>
<dbReference type="Pfam" id="PF13585">
    <property type="entry name" value="CHU_C"/>
    <property type="match status" value="1"/>
</dbReference>
<feature type="compositionally biased region" description="Polar residues" evidence="3">
    <location>
        <begin position="2279"/>
        <end position="2289"/>
    </location>
</feature>
<feature type="domain" description="Bacterial Ig-like" evidence="4">
    <location>
        <begin position="2557"/>
        <end position="2629"/>
    </location>
</feature>
<feature type="compositionally biased region" description="Polar residues" evidence="3">
    <location>
        <begin position="2553"/>
        <end position="2570"/>
    </location>
</feature>
<dbReference type="SUPFAM" id="SSF50985">
    <property type="entry name" value="RCC1/BLIP-II"/>
    <property type="match status" value="1"/>
</dbReference>
<evidence type="ECO:0000256" key="3">
    <source>
        <dbReference type="SAM" id="MobiDB-lite"/>
    </source>
</evidence>
<feature type="compositionally biased region" description="Polar residues" evidence="3">
    <location>
        <begin position="2243"/>
        <end position="2260"/>
    </location>
</feature>
<dbReference type="InterPro" id="IPR013783">
    <property type="entry name" value="Ig-like_fold"/>
</dbReference>
<sequence>MTVSGPVYFNYEMITTFKNFKTSSAVALLLLTICGLKTTQAQVNTQFSWGSNFRGILVDGTSNTSYVPKLVANPAWKAVAAGDDFTVFIKQDGTLWGVGNNSWTVNTYNSATDKFDILQLGNESDWAAVAVSWAHVLALKTNGELWTWGYNYGNLGDGTTAERSQFANRRLVLYNVKKIAAGPSNNGTIPYSYAISTAGNLFACGGNAKGQLGDGSTSRRLSWVLAGNDNDWVDIQAGQETGIGLKQNGTVFAWGNNLSGNLGDGTTTNRLSPQQVPSLANITQISSHGSTAFAIQNNGKLWVWGSNGSGQAGVTSLTKILTPTEVMPGSTWASVSSSSYYSMGIQTNGSLWGWGENMSGEQGNGGTWGSSTPALVDGGSSYVSVYTNLAWGGSTFAVRKGVTCTGISRVSGQSANNNSASQDFIVSFNAAITGLETNYTKYFNLTSQKSALTSATPVAGTSNTQWKISVSVPDNVTDVLSFVTQTGNGGSAAIINSITSPQNTVDRQAPSFNGITFASNNSNPSLAKNGNIISLTFSTSESVSTPSVTIGGKTATVTSTGTNAWKAVYTMTSSDTEGTFGYSISASDNLGNTGTTSSPGGITYDSTSPSLIGITRATPTASLTKATSVVYKITFSENITGLDLTDLNITAASTLTTGTMTMAQGTTAAEYNVTIPVTGDGNLQLDLKTSGNGITDPAGNETTGAYPPGQVYTIDQTKPVVSSITRLTPASANTNATSVIYKVTFSENVTGVNAPDFSTVAGSGLTAGTITVTNGSTAAEYKVTVPVTGNGTLKLNLKDTGTGIADLASNAIPGGYTSGEEYTVDQTKPAVSSIVRMAPLNSNTNATSLTYRVTFSEPVSGVDATDFSAVTSGGVSTGGLTLKVLSGREFDVTVASVSGTGDLRLDLNASGTGIIDWVSNPVSGGYNSGEAYSIDQTPPSVSIVRQTPSTENINVTSVTYRVTFSKKVNNVDASDFAAIVVSGNIGKGSITVAAVSPAIYDVTLPSLSGNGTLRLDLKPGTDIYDDFGNAAPAYTAGEVYTIDQVVPAVSSIVKQSPAAANTNASSVTYKVTFTENVTGVKAAHFNATTSGGLTAGTVTLTAGSTDAEYLVSVPVTGSGAVRLDLKAGSVISDAAGNTVAGAYTSGEFYTIDQAKPQTTGIVRYSPATATTNAASVTYKVTFSENVNGVDATAFNATAGPGLTAGTLTVSQGSTAAEYMVSIPVSGSGSLRLDVKSSGTAIADLVGNTILGGYSLGEIYTIDQDVPAVSSIVRQTPATAATNASPVVYKVTFNKNVTGVDAPDFIAAAGTGLTTGTISVSNGANAAQYLVSIPATGNGTLRLDLKASGTGISDATGNAIAGGYTSGEVYTIDQTKPVLTSIARQTPLAANTNAASVTYKVTFSENVTGVNAPDFSAAAGSGLTAGTITVVNGSNAAEYLVTVPVTGNGTLRLDLKASGTGITDAAGNAIPGGFTSGEMYTIDQALPAVSSILRQIPAAAVTNAASVTYKVTFSENVSGVDAADFSTTAGSGLTAGALSVTAGASAAEYTVTIPVTGNGTLRLNLKSSGTGITDGSGNTVSGGYSSGEIYTIDQITPAATSITRLTPSTAKANAVSVTYKVTFSEIVSGVDAADFSTVAGTGLTAGTLSVTEGSSAAEYLVSVPVTGNGTLRLDLKASGTGISDPAGNMISSGYTTGESYTIDQTYPVVAGITRQMPSAANNNATSVIYKVLFSKNVSGVDAADFTAVTAAGLTAGTISVSPGSSAAEYLVTVPVTGNGTIRLDLKDSGTGIADPVGNAVQEGYNSGEVYTIDQTRPLISNIARQTPSTGVTNASSVTYKVTFSENVSGVNAPDFTATASTGVVTGTLTVTPGATAAEYLVSMPVAGNGTLRLDLKASGTGIYDASGNAVAGAFTSGEVYTIDQVKPSVGSILRENPLAANVNAASVTYKVTFSEPVLGVDVTDFYTTAGTGLTAGTISIIQGATAAEYLVTVPVTGSGTLRLDLKSGGTGIADAGGNAIMGGYTSGQVYTIDQALPAVTGIVRQSPAAALTNAASVTYKITFSKNVSGVDASDFSASVTGLTAGTISVNPGSTAAEYMVTVPVTGSGTIRMDLNTSGTGISDATGNAIAGGYTSGEAYTVDQVKPVISTISIASANTNTSMAKEGDMVTVSFLASEELKLNITGGYKIQIGSQMVTVKADAARSTPTAFWYKAEASMNKSEAADASGNIKIAIDGYSDPAGNTGVSRSSTTDGSKVTLDTSVPGKPEPPGKPGNDGHVDTSTPTISGVTEPNATVEIYVDGVKVGEAKADANGNWQYTFNPPLSEGRHEIVIRIRNSAGTVSDPAPPVVVYVDTEPPVQPMPPDKPGNNGHVNTATPTISGTAEPNAIVEVYVDGVKVGEAKADANGKWQYTFNPPLSEGEHEIRIRIRDEAGNKGEPSSPVIIIVDIDIPDQPEPPGIPGNNGHVNTDTPTINGVVAPNVIVEIYIDGVKVGETRSDENGKWQYTFNPALAQGEHEVTIRIRDEAGNTGEPSAPVKIIVDTKVPEKPKTPEVTGSNNGKVETNTPTLTGTAEPGTTVEIYVDGKKVGEAKVGADGKWEYTFTEPITEGEHTIRVVIVDAAGNRSERANAVIINVAVPKGNTTIQPAAIPAKTYGDAAFKLEATSNSPARFTYWSSNKQVAAINENGIVEIYHAGTTTLTISQASATGFDPATVSVELVIAKAGQRITLMPLPEMERHGAPYSLTVSSSSGLPVEVISSNPLVAGISGTSLSPLGIGTARIIASHPGNEDYLPATAETELKVFDPVGEEIRINKIITPNGDGINDELYIEGLSNVTEHRLVLFNRNGTRMFDSKTYPTGDIYIPHGRSFAGQLYHTGYLPAGTYFYTFEYKKDGVSKLMTGYIVLKY</sequence>
<evidence type="ECO:0000259" key="5">
    <source>
        <dbReference type="Pfam" id="PF25390"/>
    </source>
</evidence>
<dbReference type="PANTHER" id="PTHR45982">
    <property type="entry name" value="REGULATOR OF CHROMOSOME CONDENSATION"/>
    <property type="match status" value="1"/>
</dbReference>
<gene>
    <name evidence="6" type="ORF">DDR33_18145</name>
</gene>
<feature type="domain" description="Bacterial Ig-like" evidence="4">
    <location>
        <begin position="2368"/>
        <end position="2447"/>
    </location>
</feature>
<feature type="domain" description="Bacterial Ig-like" evidence="4">
    <location>
        <begin position="2270"/>
        <end position="2354"/>
    </location>
</feature>
<dbReference type="InterPro" id="IPR044016">
    <property type="entry name" value="Big_13"/>
</dbReference>